<proteinExistence type="predicted"/>
<dbReference type="KEGG" id="ima:PO878_13960"/>
<dbReference type="EMBL" id="CP116942">
    <property type="protein sequence ID" value="WCO65605.1"/>
    <property type="molecule type" value="Genomic_DNA"/>
</dbReference>
<reference evidence="1" key="1">
    <citation type="submission" date="2023-01" db="EMBL/GenBank/DDBJ databases">
        <title>The diversity of Class Acidimicrobiia in South China Sea sediment environments and the proposal of Iamia marina sp. nov., a novel species of the genus Iamia.</title>
        <authorList>
            <person name="He Y."/>
            <person name="Tian X."/>
        </authorList>
    </citation>
    <scope>NUCLEOTIDE SEQUENCE</scope>
    <source>
        <strain evidence="1">DSM 19957</strain>
    </source>
</reference>
<evidence type="ECO:0000313" key="2">
    <source>
        <dbReference type="Proteomes" id="UP001216390"/>
    </source>
</evidence>
<organism evidence="1 2">
    <name type="scientific">Iamia majanohamensis</name>
    <dbReference type="NCBI Taxonomy" id="467976"/>
    <lineage>
        <taxon>Bacteria</taxon>
        <taxon>Bacillati</taxon>
        <taxon>Actinomycetota</taxon>
        <taxon>Acidimicrobiia</taxon>
        <taxon>Acidimicrobiales</taxon>
        <taxon>Iamiaceae</taxon>
        <taxon>Iamia</taxon>
    </lineage>
</organism>
<evidence type="ECO:0000313" key="1">
    <source>
        <dbReference type="EMBL" id="WCO65605.1"/>
    </source>
</evidence>
<protein>
    <submittedName>
        <fullName evidence="1">Uncharacterized protein</fullName>
    </submittedName>
</protein>
<name>A0AAF0BU90_9ACTN</name>
<gene>
    <name evidence="1" type="ORF">PO878_13960</name>
</gene>
<keyword evidence="2" id="KW-1185">Reference proteome</keyword>
<accession>A0AAF0BU90</accession>
<dbReference type="AlphaFoldDB" id="A0AAF0BU90"/>
<dbReference type="RefSeq" id="WP_272735132.1">
    <property type="nucleotide sequence ID" value="NZ_CP116942.1"/>
</dbReference>
<sequence>MLMPAAVLVFVILGAFAVDFAAIQLGQREMVADAQAAANDAAAAGYDSAAFYEGGEITFDPAAASRAAALSLSANGPEYRLRSVGVEDGAIVVVVEGTVETVFSKAVPGGPDRVDIEARASSDLDQ</sequence>
<dbReference type="Proteomes" id="UP001216390">
    <property type="component" value="Chromosome"/>
</dbReference>